<name>A0A6A3BDJ7_HIBSY</name>
<organism evidence="3 4">
    <name type="scientific">Hibiscus syriacus</name>
    <name type="common">Rose of Sharon</name>
    <dbReference type="NCBI Taxonomy" id="106335"/>
    <lineage>
        <taxon>Eukaryota</taxon>
        <taxon>Viridiplantae</taxon>
        <taxon>Streptophyta</taxon>
        <taxon>Embryophyta</taxon>
        <taxon>Tracheophyta</taxon>
        <taxon>Spermatophyta</taxon>
        <taxon>Magnoliopsida</taxon>
        <taxon>eudicotyledons</taxon>
        <taxon>Gunneridae</taxon>
        <taxon>Pentapetalae</taxon>
        <taxon>rosids</taxon>
        <taxon>malvids</taxon>
        <taxon>Malvales</taxon>
        <taxon>Malvaceae</taxon>
        <taxon>Malvoideae</taxon>
        <taxon>Hibiscus</taxon>
    </lineage>
</organism>
<gene>
    <name evidence="3" type="ORF">F3Y22_tig00110187pilonHSYRG00249</name>
</gene>
<evidence type="ECO:0000259" key="2">
    <source>
        <dbReference type="PROSITE" id="PS50108"/>
    </source>
</evidence>
<feature type="domain" description="CRIB" evidence="2">
    <location>
        <begin position="3"/>
        <end position="16"/>
    </location>
</feature>
<evidence type="ECO:0000313" key="3">
    <source>
        <dbReference type="EMBL" id="KAE8714914.1"/>
    </source>
</evidence>
<protein>
    <submittedName>
        <fullName evidence="3">COBRA-like protein 10</fullName>
    </submittedName>
</protein>
<dbReference type="Pfam" id="PF00786">
    <property type="entry name" value="PBD"/>
    <property type="match status" value="1"/>
</dbReference>
<feature type="compositionally biased region" description="Low complexity" evidence="1">
    <location>
        <begin position="93"/>
        <end position="102"/>
    </location>
</feature>
<keyword evidence="4" id="KW-1185">Reference proteome</keyword>
<comment type="caution">
    <text evidence="3">The sequence shown here is derived from an EMBL/GenBank/DDBJ whole genome shotgun (WGS) entry which is preliminary data.</text>
</comment>
<accession>A0A6A3BDJ7</accession>
<evidence type="ECO:0000256" key="1">
    <source>
        <dbReference type="SAM" id="MobiDB-lite"/>
    </source>
</evidence>
<dbReference type="Proteomes" id="UP000436088">
    <property type="component" value="Unassembled WGS sequence"/>
</dbReference>
<feature type="region of interest" description="Disordered" evidence="1">
    <location>
        <begin position="25"/>
        <end position="117"/>
    </location>
</feature>
<dbReference type="CDD" id="cd00132">
    <property type="entry name" value="CRIB"/>
    <property type="match status" value="1"/>
</dbReference>
<dbReference type="InterPro" id="IPR000095">
    <property type="entry name" value="CRIB_dom"/>
</dbReference>
<dbReference type="PROSITE" id="PS50108">
    <property type="entry name" value="CRIB"/>
    <property type="match status" value="1"/>
</dbReference>
<dbReference type="PANTHER" id="PTHR46325:SF20">
    <property type="entry name" value="CRIB DOMAIN-CONTAINING PROTEIN RIC10"/>
    <property type="match status" value="1"/>
</dbReference>
<evidence type="ECO:0000313" key="4">
    <source>
        <dbReference type="Proteomes" id="UP000436088"/>
    </source>
</evidence>
<dbReference type="EMBL" id="VEPZ02000867">
    <property type="protein sequence ID" value="KAE8714914.1"/>
    <property type="molecule type" value="Genomic_DNA"/>
</dbReference>
<feature type="compositionally biased region" description="Low complexity" evidence="1">
    <location>
        <begin position="48"/>
        <end position="61"/>
    </location>
</feature>
<sequence length="117" mass="12932">MEIGNPTDIKHVAHIGCDHSSTIAPSWMNEFKTGPGETTKSTGKTRVSHPTTLSTPSSHQSMESKATIEMKRNRSCMDLPNVTMKRKRRKKSTSIAESSSTKSQRRLSKTNATSLEI</sequence>
<feature type="compositionally biased region" description="Polar residues" evidence="1">
    <location>
        <begin position="36"/>
        <end position="45"/>
    </location>
</feature>
<dbReference type="PANTHER" id="PTHR46325">
    <property type="entry name" value="CRIB DOMAIN-CONTAINING PROTEIN RIC8"/>
    <property type="match status" value="1"/>
</dbReference>
<reference evidence="3" key="1">
    <citation type="submission" date="2019-09" db="EMBL/GenBank/DDBJ databases">
        <title>Draft genome information of white flower Hibiscus syriacus.</title>
        <authorList>
            <person name="Kim Y.-M."/>
        </authorList>
    </citation>
    <scope>NUCLEOTIDE SEQUENCE [LARGE SCALE GENOMIC DNA]</scope>
    <source>
        <strain evidence="3">YM2019G1</strain>
    </source>
</reference>
<dbReference type="AlphaFoldDB" id="A0A6A3BDJ7"/>
<proteinExistence type="predicted"/>